<reference evidence="3" key="2">
    <citation type="journal article" date="2008" name="Nucleic Acids Res.">
        <title>The rice annotation project database (RAP-DB): 2008 update.</title>
        <authorList>
            <consortium name="The rice annotation project (RAP)"/>
        </authorList>
    </citation>
    <scope>GENOME REANNOTATION</scope>
    <source>
        <strain evidence="3">cv. Nipponbare</strain>
    </source>
</reference>
<dbReference type="EMBL" id="AP005821">
    <property type="protein sequence ID" value="BAD34043.1"/>
    <property type="molecule type" value="Genomic_DNA"/>
</dbReference>
<sequence length="64" mass="6669">MAAGEEARGPAWRWPARRRGEPRGGGGQGPLGGGRCVGAWGHSAAASRCGGEEGRRQWPAELVM</sequence>
<protein>
    <submittedName>
        <fullName evidence="2">Uncharacterized protein</fullName>
    </submittedName>
</protein>
<feature type="region of interest" description="Disordered" evidence="1">
    <location>
        <begin position="1"/>
        <end position="34"/>
    </location>
</feature>
<name>Q69LQ4_ORYSJ</name>
<dbReference type="Proteomes" id="UP000000763">
    <property type="component" value="Chromosome 9"/>
</dbReference>
<organism evidence="2 3">
    <name type="scientific">Oryza sativa subsp. japonica</name>
    <name type="common">Rice</name>
    <dbReference type="NCBI Taxonomy" id="39947"/>
    <lineage>
        <taxon>Eukaryota</taxon>
        <taxon>Viridiplantae</taxon>
        <taxon>Streptophyta</taxon>
        <taxon>Embryophyta</taxon>
        <taxon>Tracheophyta</taxon>
        <taxon>Spermatophyta</taxon>
        <taxon>Magnoliopsida</taxon>
        <taxon>Liliopsida</taxon>
        <taxon>Poales</taxon>
        <taxon>Poaceae</taxon>
        <taxon>BOP clade</taxon>
        <taxon>Oryzoideae</taxon>
        <taxon>Oryzeae</taxon>
        <taxon>Oryzinae</taxon>
        <taxon>Oryza</taxon>
        <taxon>Oryza sativa</taxon>
    </lineage>
</organism>
<gene>
    <name evidence="2" type="primary">OSJNBa0094B20.7</name>
</gene>
<reference evidence="3" key="1">
    <citation type="journal article" date="2005" name="Nature">
        <title>The map-based sequence of the rice genome.</title>
        <authorList>
            <consortium name="International rice genome sequencing project (IRGSP)"/>
            <person name="Matsumoto T."/>
            <person name="Wu J."/>
            <person name="Kanamori H."/>
            <person name="Katayose Y."/>
            <person name="Fujisawa M."/>
            <person name="Namiki N."/>
            <person name="Mizuno H."/>
            <person name="Yamamoto K."/>
            <person name="Antonio B.A."/>
            <person name="Baba T."/>
            <person name="Sakata K."/>
            <person name="Nagamura Y."/>
            <person name="Aoki H."/>
            <person name="Arikawa K."/>
            <person name="Arita K."/>
            <person name="Bito T."/>
            <person name="Chiden Y."/>
            <person name="Fujitsuka N."/>
            <person name="Fukunaka R."/>
            <person name="Hamada M."/>
            <person name="Harada C."/>
            <person name="Hayashi A."/>
            <person name="Hijishita S."/>
            <person name="Honda M."/>
            <person name="Hosokawa S."/>
            <person name="Ichikawa Y."/>
            <person name="Idonuma A."/>
            <person name="Iijima M."/>
            <person name="Ikeda M."/>
            <person name="Ikeno M."/>
            <person name="Ito K."/>
            <person name="Ito S."/>
            <person name="Ito T."/>
            <person name="Ito Y."/>
            <person name="Ito Y."/>
            <person name="Iwabuchi A."/>
            <person name="Kamiya K."/>
            <person name="Karasawa W."/>
            <person name="Kurita K."/>
            <person name="Katagiri S."/>
            <person name="Kikuta A."/>
            <person name="Kobayashi H."/>
            <person name="Kobayashi N."/>
            <person name="Machita K."/>
            <person name="Maehara T."/>
            <person name="Masukawa M."/>
            <person name="Mizubayashi T."/>
            <person name="Mukai Y."/>
            <person name="Nagasaki H."/>
            <person name="Nagata Y."/>
            <person name="Naito S."/>
            <person name="Nakashima M."/>
            <person name="Nakama Y."/>
            <person name="Nakamichi Y."/>
            <person name="Nakamura M."/>
            <person name="Meguro A."/>
            <person name="Negishi M."/>
            <person name="Ohta I."/>
            <person name="Ohta T."/>
            <person name="Okamoto M."/>
            <person name="Ono N."/>
            <person name="Saji S."/>
            <person name="Sakaguchi M."/>
            <person name="Sakai K."/>
            <person name="Shibata M."/>
            <person name="Shimokawa T."/>
            <person name="Song J."/>
            <person name="Takazaki Y."/>
            <person name="Terasawa K."/>
            <person name="Tsugane M."/>
            <person name="Tsuji K."/>
            <person name="Ueda S."/>
            <person name="Waki K."/>
            <person name="Yamagata H."/>
            <person name="Yamamoto M."/>
            <person name="Yamamoto S."/>
            <person name="Yamane H."/>
            <person name="Yoshiki S."/>
            <person name="Yoshihara R."/>
            <person name="Yukawa K."/>
            <person name="Zhong H."/>
            <person name="Yano M."/>
            <person name="Yuan Q."/>
            <person name="Ouyang S."/>
            <person name="Liu J."/>
            <person name="Jones K.M."/>
            <person name="Gansberger K."/>
            <person name="Moffat K."/>
            <person name="Hill J."/>
            <person name="Bera J."/>
            <person name="Fadrosh D."/>
            <person name="Jin S."/>
            <person name="Johri S."/>
            <person name="Kim M."/>
            <person name="Overton L."/>
            <person name="Reardon M."/>
            <person name="Tsitrin T."/>
            <person name="Vuong H."/>
            <person name="Weaver B."/>
            <person name="Ciecko A."/>
            <person name="Tallon L."/>
            <person name="Jackson J."/>
            <person name="Pai G."/>
            <person name="Aken S.V."/>
            <person name="Utterback T."/>
            <person name="Reidmuller S."/>
            <person name="Feldblyum T."/>
            <person name="Hsiao J."/>
            <person name="Zismann V."/>
            <person name="Iobst S."/>
            <person name="de Vazeille A.R."/>
            <person name="Buell C.R."/>
            <person name="Ying K."/>
            <person name="Li Y."/>
            <person name="Lu T."/>
            <person name="Huang Y."/>
            <person name="Zhao Q."/>
            <person name="Feng Q."/>
            <person name="Zhang L."/>
            <person name="Zhu J."/>
            <person name="Weng Q."/>
            <person name="Mu J."/>
            <person name="Lu Y."/>
            <person name="Fan D."/>
            <person name="Liu Y."/>
            <person name="Guan J."/>
            <person name="Zhang Y."/>
            <person name="Yu S."/>
            <person name="Liu X."/>
            <person name="Zhang Y."/>
            <person name="Hong G."/>
            <person name="Han B."/>
            <person name="Choisne N."/>
            <person name="Demange N."/>
            <person name="Orjeda G."/>
            <person name="Samain S."/>
            <person name="Cattolico L."/>
            <person name="Pelletier E."/>
            <person name="Couloux A."/>
            <person name="Segurens B."/>
            <person name="Wincker P."/>
            <person name="D'Hont A."/>
            <person name="Scarpelli C."/>
            <person name="Weissenbach J."/>
            <person name="Salanoubat M."/>
            <person name="Quetier F."/>
            <person name="Yu Y."/>
            <person name="Kim H.R."/>
            <person name="Rambo T."/>
            <person name="Currie J."/>
            <person name="Collura K."/>
            <person name="Luo M."/>
            <person name="Yang T."/>
            <person name="Ammiraju J.S.S."/>
            <person name="Engler F."/>
            <person name="Soderlund C."/>
            <person name="Wing R.A."/>
            <person name="Palmer L.E."/>
            <person name="de la Bastide M."/>
            <person name="Spiegel L."/>
            <person name="Nascimento L."/>
            <person name="Zutavern T."/>
            <person name="O'Shaughnessy A."/>
            <person name="Dike S."/>
            <person name="Dedhia N."/>
            <person name="Preston R."/>
            <person name="Balija V."/>
            <person name="McCombie W.R."/>
            <person name="Chow T."/>
            <person name="Chen H."/>
            <person name="Chung M."/>
            <person name="Chen C."/>
            <person name="Shaw J."/>
            <person name="Wu H."/>
            <person name="Hsiao K."/>
            <person name="Chao Y."/>
            <person name="Chu M."/>
            <person name="Cheng C."/>
            <person name="Hour A."/>
            <person name="Lee P."/>
            <person name="Lin S."/>
            <person name="Lin Y."/>
            <person name="Liou J."/>
            <person name="Liu S."/>
            <person name="Hsing Y."/>
            <person name="Raghuvanshi S."/>
            <person name="Mohanty A."/>
            <person name="Bharti A.K."/>
            <person name="Gaur A."/>
            <person name="Gupta V."/>
            <person name="Kumar D."/>
            <person name="Ravi V."/>
            <person name="Vij S."/>
            <person name="Kapur A."/>
            <person name="Khurana P."/>
            <person name="Khurana P."/>
            <person name="Khurana J.P."/>
            <person name="Tyagi A.K."/>
            <person name="Gaikwad K."/>
            <person name="Singh A."/>
            <person name="Dalal V."/>
            <person name="Srivastava S."/>
            <person name="Dixit A."/>
            <person name="Pal A.K."/>
            <person name="Ghazi I.A."/>
            <person name="Yadav M."/>
            <person name="Pandit A."/>
            <person name="Bhargava A."/>
            <person name="Sureshbabu K."/>
            <person name="Batra K."/>
            <person name="Sharma T.R."/>
            <person name="Mohapatra T."/>
            <person name="Singh N.K."/>
            <person name="Messing J."/>
            <person name="Nelson A.B."/>
            <person name="Fuks G."/>
            <person name="Kavchok S."/>
            <person name="Keizer G."/>
            <person name="Linton E."/>
            <person name="Llaca V."/>
            <person name="Song R."/>
            <person name="Tanyolac B."/>
            <person name="Young S."/>
            <person name="Ho-Il K."/>
            <person name="Hahn J.H."/>
            <person name="Sangsakoo G."/>
            <person name="Vanavichit A."/>
            <person name="de Mattos Luiz.A.T."/>
            <person name="Zimmer P.D."/>
            <person name="Malone G."/>
            <person name="Dellagostin O."/>
            <person name="de Oliveira A.C."/>
            <person name="Bevan M."/>
            <person name="Bancroft I."/>
            <person name="Minx P."/>
            <person name="Cordum H."/>
            <person name="Wilson R."/>
            <person name="Cheng Z."/>
            <person name="Jin W."/>
            <person name="Jiang J."/>
            <person name="Leong S.A."/>
            <person name="Iwama H."/>
            <person name="Gojobori T."/>
            <person name="Itoh T."/>
            <person name="Niimura Y."/>
            <person name="Fujii Y."/>
            <person name="Habara T."/>
            <person name="Sakai H."/>
            <person name="Sato Y."/>
            <person name="Wilson G."/>
            <person name="Kumar K."/>
            <person name="McCouch S."/>
            <person name="Juretic N."/>
            <person name="Hoen D."/>
            <person name="Wright S."/>
            <person name="Bruskiewich R."/>
            <person name="Bureau T."/>
            <person name="Miyao A."/>
            <person name="Hirochika H."/>
            <person name="Nishikawa T."/>
            <person name="Kadowaki K."/>
            <person name="Sugiura M."/>
            <person name="Burr B."/>
            <person name="Sasaki T."/>
        </authorList>
    </citation>
    <scope>NUCLEOTIDE SEQUENCE [LARGE SCALE GENOMIC DNA]</scope>
    <source>
        <strain evidence="3">cv. Nipponbare</strain>
    </source>
</reference>
<evidence type="ECO:0000256" key="1">
    <source>
        <dbReference type="SAM" id="MobiDB-lite"/>
    </source>
</evidence>
<evidence type="ECO:0000313" key="3">
    <source>
        <dbReference type="Proteomes" id="UP000000763"/>
    </source>
</evidence>
<feature type="region of interest" description="Disordered" evidence="1">
    <location>
        <begin position="45"/>
        <end position="64"/>
    </location>
</feature>
<accession>Q69LQ4</accession>
<feature type="compositionally biased region" description="Gly residues" evidence="1">
    <location>
        <begin position="23"/>
        <end position="34"/>
    </location>
</feature>
<evidence type="ECO:0000313" key="2">
    <source>
        <dbReference type="EMBL" id="BAD34043.1"/>
    </source>
</evidence>
<proteinExistence type="predicted"/>
<dbReference type="AlphaFoldDB" id="Q69LQ4"/>